<organism evidence="1">
    <name type="scientific">Campylobacter ureolyticus</name>
    <dbReference type="NCBI Taxonomy" id="827"/>
    <lineage>
        <taxon>Bacteria</taxon>
        <taxon>Pseudomonadati</taxon>
        <taxon>Campylobacterota</taxon>
        <taxon>Epsilonproteobacteria</taxon>
        <taxon>Campylobacterales</taxon>
        <taxon>Campylobacteraceae</taxon>
        <taxon>Campylobacter</taxon>
    </lineage>
</organism>
<reference evidence="1" key="1">
    <citation type="submission" date="2019-11" db="EMBL/GenBank/DDBJ databases">
        <authorList>
            <person name="Feng L."/>
        </authorList>
    </citation>
    <scope>NUCLEOTIDE SEQUENCE</scope>
    <source>
        <strain evidence="1">CUreolyticusLFYP111</strain>
    </source>
</reference>
<evidence type="ECO:0000313" key="1">
    <source>
        <dbReference type="EMBL" id="VYS83605.1"/>
    </source>
</evidence>
<name>A0A6N2RV11_9BACT</name>
<sequence length="92" mass="10759">MSYKGVKMQNTITIQANQSFLNEAIKLLEKLAKEQNQKIDIKSNFDDDLPTLSDDEIYKEVLKRSKEIHNKTAKLLSHDEVKRNIYNFIKGF</sequence>
<dbReference type="EMBL" id="CACRSK010000001">
    <property type="protein sequence ID" value="VYS83605.1"/>
    <property type="molecule type" value="Genomic_DNA"/>
</dbReference>
<dbReference type="AlphaFoldDB" id="A0A6N2RV11"/>
<gene>
    <name evidence="1" type="ORF">CULFYP111_00584</name>
</gene>
<accession>A0A6N2RV11</accession>
<proteinExistence type="predicted"/>
<protein>
    <submittedName>
        <fullName evidence="1">Uncharacterized protein</fullName>
    </submittedName>
</protein>